<feature type="region of interest" description="Disordered" evidence="1">
    <location>
        <begin position="138"/>
        <end position="180"/>
    </location>
</feature>
<name>M1DTC4_SOLTU</name>
<dbReference type="PaxDb" id="4113-PGSC0003DMT400094072"/>
<reference evidence="2" key="2">
    <citation type="submission" date="2015-06" db="UniProtKB">
        <authorList>
            <consortium name="EnsemblPlants"/>
        </authorList>
    </citation>
    <scope>IDENTIFICATION</scope>
    <source>
        <strain evidence="2">DM1-3 516 R44</strain>
    </source>
</reference>
<evidence type="ECO:0000313" key="3">
    <source>
        <dbReference type="Proteomes" id="UP000011115"/>
    </source>
</evidence>
<feature type="compositionally biased region" description="Low complexity" evidence="1">
    <location>
        <begin position="1"/>
        <end position="18"/>
    </location>
</feature>
<dbReference type="HOGENOM" id="CLU_1498812_0_0_1"/>
<organism evidence="2 3">
    <name type="scientific">Solanum tuberosum</name>
    <name type="common">Potato</name>
    <dbReference type="NCBI Taxonomy" id="4113"/>
    <lineage>
        <taxon>Eukaryota</taxon>
        <taxon>Viridiplantae</taxon>
        <taxon>Streptophyta</taxon>
        <taxon>Embryophyta</taxon>
        <taxon>Tracheophyta</taxon>
        <taxon>Spermatophyta</taxon>
        <taxon>Magnoliopsida</taxon>
        <taxon>eudicotyledons</taxon>
        <taxon>Gunneridae</taxon>
        <taxon>Pentapetalae</taxon>
        <taxon>asterids</taxon>
        <taxon>lamiids</taxon>
        <taxon>Solanales</taxon>
        <taxon>Solanaceae</taxon>
        <taxon>Solanoideae</taxon>
        <taxon>Solaneae</taxon>
        <taxon>Solanum</taxon>
    </lineage>
</organism>
<reference evidence="3" key="1">
    <citation type="journal article" date="2011" name="Nature">
        <title>Genome sequence and analysis of the tuber crop potato.</title>
        <authorList>
            <consortium name="The Potato Genome Sequencing Consortium"/>
        </authorList>
    </citation>
    <scope>NUCLEOTIDE SEQUENCE [LARGE SCALE GENOMIC DNA]</scope>
    <source>
        <strain evidence="3">cv. DM1-3 516 R44</strain>
    </source>
</reference>
<dbReference type="EnsemblPlants" id="PGSC0003DMT400094072">
    <property type="protein sequence ID" value="PGSC0003DMT400094072"/>
    <property type="gene ID" value="PGSC0003DMG400043643"/>
</dbReference>
<protein>
    <submittedName>
        <fullName evidence="2">Gag-pol polyprotein</fullName>
    </submittedName>
</protein>
<evidence type="ECO:0000256" key="1">
    <source>
        <dbReference type="SAM" id="MobiDB-lite"/>
    </source>
</evidence>
<feature type="region of interest" description="Disordered" evidence="1">
    <location>
        <begin position="1"/>
        <end position="25"/>
    </location>
</feature>
<dbReference type="AlphaFoldDB" id="M1DTC4"/>
<dbReference type="Proteomes" id="UP000011115">
    <property type="component" value="Unassembled WGS sequence"/>
</dbReference>
<sequence>MPLRRANTRNVNARNASATPPVPDQEVSNAQFQNAIQMLAQSIANQNNKRVPVPANTNVGSAVARVRYFVRMNSPEFLGSVIGEDPQNFIDEVKKLFEVMQGSDEYVPIWSVRLVKTECRHAMLLENMSIFRLMTHAQQGQGGNGRPQSTTSVASTSRPTQQGNSSSTGDGQRQNRLYAL</sequence>
<feature type="compositionally biased region" description="Polar residues" evidence="1">
    <location>
        <begin position="146"/>
        <end position="180"/>
    </location>
</feature>
<dbReference type="Gramene" id="PGSC0003DMT400094072">
    <property type="protein sequence ID" value="PGSC0003DMT400094072"/>
    <property type="gene ID" value="PGSC0003DMG400043643"/>
</dbReference>
<keyword evidence="3" id="KW-1185">Reference proteome</keyword>
<dbReference type="InParanoid" id="M1DTC4"/>
<evidence type="ECO:0000313" key="2">
    <source>
        <dbReference type="EnsemblPlants" id="PGSC0003DMT400094072"/>
    </source>
</evidence>
<proteinExistence type="predicted"/>
<accession>M1DTC4</accession>